<dbReference type="AlphaFoldDB" id="Q0YS95"/>
<dbReference type="Proteomes" id="UP000004162">
    <property type="component" value="Unassembled WGS sequence"/>
</dbReference>
<sequence length="95" mass="11175">MRADDTKLTSGSVLAQSVRLKHIVRHGFNRHHLVNYRFWRNILFVRPGNSTKKNTDLIEIMHISEFPEDTAIKVRLHIKNTLTTIFNFHINAIIR</sequence>
<evidence type="ECO:0000313" key="1">
    <source>
        <dbReference type="EMBL" id="EAT59172.1"/>
    </source>
</evidence>
<keyword evidence="2" id="KW-1185">Reference proteome</keyword>
<evidence type="ECO:0000313" key="2">
    <source>
        <dbReference type="Proteomes" id="UP000004162"/>
    </source>
</evidence>
<comment type="caution">
    <text evidence="1">The sequence shown here is derived from an EMBL/GenBank/DDBJ whole genome shotgun (WGS) entry which is preliminary data.</text>
</comment>
<name>Q0YS95_9CHLB</name>
<gene>
    <name evidence="1" type="ORF">CferDRAFT_1179</name>
</gene>
<proteinExistence type="predicted"/>
<organism evidence="1 2">
    <name type="scientific">Chlorobium ferrooxidans DSM 13031</name>
    <dbReference type="NCBI Taxonomy" id="377431"/>
    <lineage>
        <taxon>Bacteria</taxon>
        <taxon>Pseudomonadati</taxon>
        <taxon>Chlorobiota</taxon>
        <taxon>Chlorobiia</taxon>
        <taxon>Chlorobiales</taxon>
        <taxon>Chlorobiaceae</taxon>
        <taxon>Chlorobium/Pelodictyon group</taxon>
        <taxon>Chlorobium</taxon>
    </lineage>
</organism>
<reference evidence="1 2" key="2">
    <citation type="submission" date="2006-07" db="EMBL/GenBank/DDBJ databases">
        <title>Sequencing of the draft genome and assembly of Chlorobium ferroxidans DSM 13031.</title>
        <authorList>
            <consortium name="US DOE Joint Genome Institute (JGI-PGF)"/>
            <person name="Copeland A."/>
            <person name="Lucas S."/>
            <person name="Lapidus A."/>
            <person name="Barry K."/>
            <person name="Glavina del Rio T."/>
            <person name="Dalin E."/>
            <person name="Tice H."/>
            <person name="Bruce D."/>
            <person name="Pitluck S."/>
            <person name="Richardson P."/>
        </authorList>
    </citation>
    <scope>NUCLEOTIDE SEQUENCE [LARGE SCALE GENOMIC DNA]</scope>
    <source>
        <strain evidence="1 2">DSM 13031</strain>
    </source>
</reference>
<dbReference type="EMBL" id="AASE01000007">
    <property type="protein sequence ID" value="EAT59172.1"/>
    <property type="molecule type" value="Genomic_DNA"/>
</dbReference>
<reference evidence="1 2" key="1">
    <citation type="submission" date="2006-07" db="EMBL/GenBank/DDBJ databases">
        <title>Annotation of the draft genome assembly of Chlorobium ferroxidans DSM 13031.</title>
        <authorList>
            <consortium name="US DOE Joint Genome Institute (JGI-ORNL)"/>
            <person name="Larimer F."/>
            <person name="Land M."/>
            <person name="Hauser L."/>
        </authorList>
    </citation>
    <scope>NUCLEOTIDE SEQUENCE [LARGE SCALE GENOMIC DNA]</scope>
    <source>
        <strain evidence="1 2">DSM 13031</strain>
    </source>
</reference>
<protein>
    <submittedName>
        <fullName evidence="1">Uncharacterized protein</fullName>
    </submittedName>
</protein>
<accession>Q0YS95</accession>